<dbReference type="Proteomes" id="UP000178450">
    <property type="component" value="Unassembled WGS sequence"/>
</dbReference>
<feature type="region of interest" description="Disordered" evidence="1">
    <location>
        <begin position="1118"/>
        <end position="1137"/>
    </location>
</feature>
<sequence>MSEGNDSLERFKQQSLSTRISEQQSRTFLRPDEIDRQELLKLPYYPDNFAKMTDPNLALTLLLPKGEDIVRSDSLITSEKPEEQASEKFKILDRKAKSTDGLSEAPQPVYIGEFFSQHSGQIVEHYFQSVLEQAQKSNDQDQISQARATLEKMGYSLEQDGDKFKLIDNDLPGQFNTKVEQEAERYRLNTVRLAYILENISSELALQEDKKHLLNDVQKQDRSRIVQQFMRRMFGQSSNVGFLSHVDVPDDLGQNPRSLDVVDMFDGLRYGVDFSYNEYINWTEATMKQILEEKQEDAATRSVQVARRISGPAEFIHERVTTRSQAGRQKQPEGRVDIITGKKGTEDLEAPFLRDIFLASRYTWTLLPPEFVLTQEQLMQAVVDANLTQGDSIAVRRQIQEAKQALLEHQQVGRLALMRVMGLTNTDLIIKALVEDNPNGTPESQEKMEEYVLKMLEDHSGELSGLASFAAQRVNDWSNADYGQVIDQRLGEMLSHLGLNHETFVAAQHIILNDSEQEFESWFYSNFDHKDQKIAKRLIKQARRYKQDEVPGRKVHQDRAADLLTQINEQLNLNIGEIDRDQLSQELVTLEVSGRFKRRKFGRQKEAGPNLSEDIWSYIRSNSADYPILSKFAAQEDPLHGLVGHQYQQGDTANHDLVQQLDIELMRAATGRDKNIWDRINTGNRLADLNPRLHQQDALKGFAYLFTAQATEKVPADEQELPRYAVVIVDELKPRAKSRKEMAKRGKSLSVRKLEPGSSPKPIEVVRVTGASKKDEQGLFYEYQEPTPPAPTTEGTSGESGAGGGEPVGETPESLDSAPAQEPLPTVKSSNLPTIPPAPAPEAPLPIEPDSTAEKVRIFNGFATLEIDLDPFQKENILDALVEKNMATKTEGQEGEDPKYTIETLLLSDQTQIDSLLPRLAQFGSLTIKSVELNLPSNSSSVLLNLPKGVIVDEVWLSLRSEEATITVTTPEPENRTTYNIPPNVILSVVIPGQNQPLEFKNETSNRWIMAVLRDDEGYYYFTGSEELSAVLPSQLELNSEPATEPKTEAELGFEPETVAETESRVEQDTVVEPKFGTELETETTELEQAVTPAEPKVNRARQLVNRLTSRIREVTGRLRRPARPPRQRQTRSTPNFVKQDIQDIEIDTPVKQVGEPVENPLIPNPDYVRVPTKVVDQDAIPGMMNQALSEQLPTESAVPAPTRIDQSDIPGFLKGRMASAHQNKGADDEHDLEELSSQAEPAPEQEPKEQVPQSPTTPDWLQEEPESAGQFNDPYDLKDDLIASIDAQKANELNPEEQKIYQDLISGKLLDPDQLTNYFSGDIQDSLDRIRQTLSVIGKVRRIKDDTYNEKSWLEVRLGNVLNSFTSDSLHFLIQEFEREIKQNPSLSTTPSRRYGLLLAELIYKKKLEEEQSRE</sequence>
<feature type="region of interest" description="Disordered" evidence="1">
    <location>
        <begin position="782"/>
        <end position="848"/>
    </location>
</feature>
<feature type="region of interest" description="Disordered" evidence="1">
    <location>
        <begin position="736"/>
        <end position="762"/>
    </location>
</feature>
<accession>A0A1F7KAR4</accession>
<evidence type="ECO:0000313" key="2">
    <source>
        <dbReference type="EMBL" id="OGK64954.1"/>
    </source>
</evidence>
<reference evidence="2 3" key="1">
    <citation type="journal article" date="2016" name="Nat. Commun.">
        <title>Thousands of microbial genomes shed light on interconnected biogeochemical processes in an aquifer system.</title>
        <authorList>
            <person name="Anantharaman K."/>
            <person name="Brown C.T."/>
            <person name="Hug L.A."/>
            <person name="Sharon I."/>
            <person name="Castelle C.J."/>
            <person name="Probst A.J."/>
            <person name="Thomas B.C."/>
            <person name="Singh A."/>
            <person name="Wilkins M.J."/>
            <person name="Karaoz U."/>
            <person name="Brodie E.L."/>
            <person name="Williams K.H."/>
            <person name="Hubbard S.S."/>
            <person name="Banfield J.F."/>
        </authorList>
    </citation>
    <scope>NUCLEOTIDE SEQUENCE [LARGE SCALE GENOMIC DNA]</scope>
</reference>
<proteinExistence type="predicted"/>
<evidence type="ECO:0000313" key="3">
    <source>
        <dbReference type="Proteomes" id="UP000178450"/>
    </source>
</evidence>
<comment type="caution">
    <text evidence="2">The sequence shown here is derived from an EMBL/GenBank/DDBJ whole genome shotgun (WGS) entry which is preliminary data.</text>
</comment>
<protein>
    <submittedName>
        <fullName evidence="2">Uncharacterized protein</fullName>
    </submittedName>
</protein>
<evidence type="ECO:0000256" key="1">
    <source>
        <dbReference type="SAM" id="MobiDB-lite"/>
    </source>
</evidence>
<feature type="region of interest" description="Disordered" evidence="1">
    <location>
        <begin position="1218"/>
        <end position="1275"/>
    </location>
</feature>
<feature type="compositionally biased region" description="Gly residues" evidence="1">
    <location>
        <begin position="798"/>
        <end position="807"/>
    </location>
</feature>
<feature type="region of interest" description="Disordered" evidence="1">
    <location>
        <begin position="1"/>
        <end position="25"/>
    </location>
</feature>
<gene>
    <name evidence="2" type="ORF">A2209_04660</name>
</gene>
<dbReference type="EMBL" id="MGBG01000013">
    <property type="protein sequence ID" value="OGK64954.1"/>
    <property type="molecule type" value="Genomic_DNA"/>
</dbReference>
<feature type="compositionally biased region" description="Basic residues" evidence="1">
    <location>
        <begin position="1118"/>
        <end position="1130"/>
    </location>
</feature>
<feature type="compositionally biased region" description="Polar residues" evidence="1">
    <location>
        <begin position="13"/>
        <end position="25"/>
    </location>
</feature>
<feature type="compositionally biased region" description="Pro residues" evidence="1">
    <location>
        <begin position="834"/>
        <end position="847"/>
    </location>
</feature>
<organism evidence="2 3">
    <name type="scientific">Candidatus Roizmanbacteria bacterium RIFOXYA1_FULL_41_12</name>
    <dbReference type="NCBI Taxonomy" id="1802082"/>
    <lineage>
        <taxon>Bacteria</taxon>
        <taxon>Candidatus Roizmaniibacteriota</taxon>
    </lineage>
</organism>
<name>A0A1F7KAR4_9BACT</name>